<dbReference type="InterPro" id="IPR038607">
    <property type="entry name" value="PhoD-like_sf"/>
</dbReference>
<name>A0ABX0AI42_9GAMM</name>
<evidence type="ECO:0008006" key="7">
    <source>
        <dbReference type="Google" id="ProtNLM"/>
    </source>
</evidence>
<gene>
    <name evidence="5" type="ORF">DT603_14850</name>
</gene>
<dbReference type="PROSITE" id="PS51318">
    <property type="entry name" value="TAT"/>
    <property type="match status" value="1"/>
</dbReference>
<evidence type="ECO:0000256" key="1">
    <source>
        <dbReference type="SAM" id="MobiDB-lite"/>
    </source>
</evidence>
<dbReference type="PANTHER" id="PTHR43606">
    <property type="entry name" value="PHOSPHATASE, PUTATIVE (AFU_ORTHOLOGUE AFUA_6G08710)-RELATED"/>
    <property type="match status" value="1"/>
</dbReference>
<proteinExistence type="predicted"/>
<dbReference type="Pfam" id="PF09423">
    <property type="entry name" value="PhoD"/>
    <property type="match status" value="2"/>
</dbReference>
<accession>A0ABX0AI42</accession>
<feature type="compositionally biased region" description="Basic and acidic residues" evidence="1">
    <location>
        <begin position="732"/>
        <end position="742"/>
    </location>
</feature>
<dbReference type="InterPro" id="IPR018946">
    <property type="entry name" value="PhoD-like_MPP"/>
</dbReference>
<dbReference type="InterPro" id="IPR006311">
    <property type="entry name" value="TAT_signal"/>
</dbReference>
<dbReference type="Pfam" id="PF16655">
    <property type="entry name" value="PhoD_N"/>
    <property type="match status" value="1"/>
</dbReference>
<feature type="signal peptide" evidence="2">
    <location>
        <begin position="1"/>
        <end position="31"/>
    </location>
</feature>
<evidence type="ECO:0000313" key="6">
    <source>
        <dbReference type="Proteomes" id="UP001429354"/>
    </source>
</evidence>
<dbReference type="EMBL" id="QOVG01000012">
    <property type="protein sequence ID" value="NDK40120.1"/>
    <property type="molecule type" value="Genomic_DNA"/>
</dbReference>
<feature type="domain" description="Phospholipase D N-terminal" evidence="4">
    <location>
        <begin position="48"/>
        <end position="139"/>
    </location>
</feature>
<organism evidence="5 6">
    <name type="scientific">Pseudoxanthomonas gei</name>
    <dbReference type="NCBI Taxonomy" id="1383030"/>
    <lineage>
        <taxon>Bacteria</taxon>
        <taxon>Pseudomonadati</taxon>
        <taxon>Pseudomonadota</taxon>
        <taxon>Gammaproteobacteria</taxon>
        <taxon>Lysobacterales</taxon>
        <taxon>Lysobacteraceae</taxon>
        <taxon>Pseudoxanthomonas</taxon>
    </lineage>
</organism>
<evidence type="ECO:0000259" key="3">
    <source>
        <dbReference type="Pfam" id="PF09423"/>
    </source>
</evidence>
<feature type="region of interest" description="Disordered" evidence="1">
    <location>
        <begin position="717"/>
        <end position="742"/>
    </location>
</feature>
<reference evidence="5 6" key="1">
    <citation type="submission" date="2018-07" db="EMBL/GenBank/DDBJ databases">
        <title>Whole genome Sequencing of Pseudoxanthomonas gei KCTC 32298 (T).</title>
        <authorList>
            <person name="Kumar S."/>
            <person name="Bansal K."/>
            <person name="Kaur A."/>
            <person name="Patil P."/>
            <person name="Sharma S."/>
            <person name="Patil P.B."/>
        </authorList>
    </citation>
    <scope>NUCLEOTIDE SEQUENCE [LARGE SCALE GENOMIC DNA]</scope>
    <source>
        <strain evidence="5 6">KCTC 32298</strain>
    </source>
</reference>
<keyword evidence="6" id="KW-1185">Reference proteome</keyword>
<dbReference type="Gene3D" id="2.60.40.380">
    <property type="entry name" value="Purple acid phosphatase-like, N-terminal"/>
    <property type="match status" value="1"/>
</dbReference>
<dbReference type="InterPro" id="IPR032093">
    <property type="entry name" value="PhoD_N"/>
</dbReference>
<keyword evidence="2" id="KW-0732">Signal</keyword>
<dbReference type="Gene3D" id="3.60.21.70">
    <property type="entry name" value="PhoD-like phosphatase"/>
    <property type="match status" value="2"/>
</dbReference>
<evidence type="ECO:0000313" key="5">
    <source>
        <dbReference type="EMBL" id="NDK40120.1"/>
    </source>
</evidence>
<feature type="chain" id="PRO_5045735281" description="Alkaline phosphatase D" evidence="2">
    <location>
        <begin position="32"/>
        <end position="742"/>
    </location>
</feature>
<dbReference type="InterPro" id="IPR052900">
    <property type="entry name" value="Phospholipid_Metab_Enz"/>
</dbReference>
<dbReference type="Proteomes" id="UP001429354">
    <property type="component" value="Unassembled WGS sequence"/>
</dbReference>
<dbReference type="CDD" id="cd07389">
    <property type="entry name" value="MPP_PhoD"/>
    <property type="match status" value="1"/>
</dbReference>
<dbReference type="PANTHER" id="PTHR43606:SF2">
    <property type="entry name" value="ALKALINE PHOSPHATASE FAMILY PROTEIN (AFU_ORTHOLOGUE AFUA_5G03860)"/>
    <property type="match status" value="1"/>
</dbReference>
<sequence length="742" mass="82387">MPRPARRRFLKALVVAAAAVPFASRSGWLQAAEDPSGLAISRHHFPQSVASGDPRPDRVLLWTRAPDAGGMDVALRLQVADDAQFLQLRVERDLVALAEADHCLRVRVQELQPGRRYFYRFLRRDGDTWLASPTGRTRTAPAAEAPTPPLKFGFVSCQDYGGRWYNSLMPLLEEAPDFVLHLGDFIYESVGDESFQSVGGERNIVFDDQAGALPVAKKNGGYFAARSLDNYRQLHRQYRTDPMLQALLESAPLVAIWDDHEFSDDCWQDHSAYSNGRHDEGDRVRRRHAEHAYFEYMPVDVEVGANGDDGTLAVDEERLHPHTRLWRALDFGRDLRLVLLDYRSQRPDHPIPEDAFPGALAYDQTALQRLLPLLGLDPVAMAPKLMPYLDLADDTWKTLRKPLLRALTRAYTDEGIDKRDAVRRAQAASTAPMALMALRGILQRYNAAVPGFMQAELPPAEGDYPRGLPWLALGKSKLFSHIGSRYLVVKDSYDLLLALREAEGKLPLALGEEQQAWLLAQLASSRARWKLVASSVSMTSMVLDMARPDMKAPPMLQRKFYLNVDQWDGFGRQRDALVKAMDEAGGTVVLSGDIHAGFATQLSQRTLEFTVPAVSSQTLKDILAGSAGDDPDTADTGRRLVEGLDEVIAGGDARIRHAQTSRHGAGLIEIGAEGDLRASFFELPAETCRQCLYEQPAAMQAQLRRVGFAVSAGDRVLRPDKADSPTNAGRETPYHQHMAVEA</sequence>
<evidence type="ECO:0000259" key="4">
    <source>
        <dbReference type="Pfam" id="PF16655"/>
    </source>
</evidence>
<evidence type="ECO:0000256" key="2">
    <source>
        <dbReference type="SAM" id="SignalP"/>
    </source>
</evidence>
<dbReference type="InterPro" id="IPR029052">
    <property type="entry name" value="Metallo-depent_PP-like"/>
</dbReference>
<dbReference type="SUPFAM" id="SSF56300">
    <property type="entry name" value="Metallo-dependent phosphatases"/>
    <property type="match status" value="1"/>
</dbReference>
<protein>
    <recommendedName>
        <fullName evidence="7">Alkaline phosphatase D</fullName>
    </recommendedName>
</protein>
<feature type="domain" description="PhoD-like phosphatase metallophosphatase" evidence="3">
    <location>
        <begin position="152"/>
        <end position="351"/>
    </location>
</feature>
<comment type="caution">
    <text evidence="5">The sequence shown here is derived from an EMBL/GenBank/DDBJ whole genome shotgun (WGS) entry which is preliminary data.</text>
</comment>
<feature type="domain" description="PhoD-like phosphatase metallophosphatase" evidence="3">
    <location>
        <begin position="510"/>
        <end position="671"/>
    </location>
</feature>